<reference evidence="2" key="1">
    <citation type="submission" date="2020-05" db="EMBL/GenBank/DDBJ databases">
        <title>Mycena genomes resolve the evolution of fungal bioluminescence.</title>
        <authorList>
            <person name="Tsai I.J."/>
        </authorList>
    </citation>
    <scope>NUCLEOTIDE SEQUENCE</scope>
    <source>
        <strain evidence="2">CCC161011</strain>
    </source>
</reference>
<feature type="signal peptide" evidence="1">
    <location>
        <begin position="1"/>
        <end position="23"/>
    </location>
</feature>
<name>A0A8H6Y535_9AGAR</name>
<protein>
    <submittedName>
        <fullName evidence="2">Uncharacterized protein</fullName>
    </submittedName>
</protein>
<dbReference type="OrthoDB" id="2997312at2759"/>
<proteinExistence type="predicted"/>
<gene>
    <name evidence="2" type="ORF">MVEN_01172900</name>
</gene>
<comment type="caution">
    <text evidence="2">The sequence shown here is derived from an EMBL/GenBank/DDBJ whole genome shotgun (WGS) entry which is preliminary data.</text>
</comment>
<accession>A0A8H6Y535</accession>
<organism evidence="2 3">
    <name type="scientific">Mycena venus</name>
    <dbReference type="NCBI Taxonomy" id="2733690"/>
    <lineage>
        <taxon>Eukaryota</taxon>
        <taxon>Fungi</taxon>
        <taxon>Dikarya</taxon>
        <taxon>Basidiomycota</taxon>
        <taxon>Agaricomycotina</taxon>
        <taxon>Agaricomycetes</taxon>
        <taxon>Agaricomycetidae</taxon>
        <taxon>Agaricales</taxon>
        <taxon>Marasmiineae</taxon>
        <taxon>Mycenaceae</taxon>
        <taxon>Mycena</taxon>
    </lineage>
</organism>
<dbReference type="EMBL" id="JACAZI010000009">
    <property type="protein sequence ID" value="KAF7352101.1"/>
    <property type="molecule type" value="Genomic_DNA"/>
</dbReference>
<evidence type="ECO:0000256" key="1">
    <source>
        <dbReference type="SAM" id="SignalP"/>
    </source>
</evidence>
<dbReference type="AlphaFoldDB" id="A0A8H6Y535"/>
<evidence type="ECO:0000313" key="3">
    <source>
        <dbReference type="Proteomes" id="UP000620124"/>
    </source>
</evidence>
<keyword evidence="1" id="KW-0732">Signal</keyword>
<keyword evidence="3" id="KW-1185">Reference proteome</keyword>
<evidence type="ECO:0000313" key="2">
    <source>
        <dbReference type="EMBL" id="KAF7352101.1"/>
    </source>
</evidence>
<dbReference type="Proteomes" id="UP000620124">
    <property type="component" value="Unassembled WGS sequence"/>
</dbReference>
<feature type="chain" id="PRO_5034047638" evidence="1">
    <location>
        <begin position="24"/>
        <end position="154"/>
    </location>
</feature>
<sequence>MLGFTAILSASLSLLLASQSVLAVASPALRSPRSHLLSIRQDSSGQFPIVSQCKTQCTTMETSLNNAASAGAAEICTSAIMSQIEACYDCEAKAGAETIQFFQDDVNTVVADCAQLGKPVKGFTVVAKNAGERLSLGISGSVVVGLAALSLVVL</sequence>